<sequence>MSYGKLAAGAVALLAATGIGYCFGGEKFKKEEERSDYKSGYNNGKAENINSVKTANDNADKAIKANEEYVYHQNQIIALITIGTAVAGCKQIPIPTNIFTDISQAAGGLSVSNASQETRKKAESLMKRPVSIRSAISVANRAGLSKSQCIEMIEVAMSIDGKPNDKQYAFRNEWSKVA</sequence>
<dbReference type="Proteomes" id="UP000234420">
    <property type="component" value="Unassembled WGS sequence"/>
</dbReference>
<proteinExistence type="predicted"/>
<keyword evidence="2" id="KW-1185">Reference proteome</keyword>
<protein>
    <submittedName>
        <fullName evidence="1">Uncharacterized protein</fullName>
    </submittedName>
</protein>
<gene>
    <name evidence="1" type="ORF">CIK00_02875</name>
</gene>
<name>A0A2N4UW57_9GAMM</name>
<organism evidence="1 2">
    <name type="scientific">Photobacterium carnosum</name>
    <dbReference type="NCBI Taxonomy" id="2023717"/>
    <lineage>
        <taxon>Bacteria</taxon>
        <taxon>Pseudomonadati</taxon>
        <taxon>Pseudomonadota</taxon>
        <taxon>Gammaproteobacteria</taxon>
        <taxon>Vibrionales</taxon>
        <taxon>Vibrionaceae</taxon>
        <taxon>Photobacterium</taxon>
    </lineage>
</organism>
<evidence type="ECO:0000313" key="2">
    <source>
        <dbReference type="Proteomes" id="UP000234420"/>
    </source>
</evidence>
<reference evidence="1 2" key="1">
    <citation type="journal article" date="2018" name="Syst. Appl. Microbiol.">
        <title>Photobacterium carnosum sp. nov., isolated from spoiled modified atmosphere packaged poultry meat.</title>
        <authorList>
            <person name="Hilgarth M."/>
            <person name="Fuertes S."/>
            <person name="Ehrmann M."/>
            <person name="Vogel R.F."/>
        </authorList>
    </citation>
    <scope>NUCLEOTIDE SEQUENCE [LARGE SCALE GENOMIC DNA]</scope>
    <source>
        <strain evidence="1 2">TMW 2.2021</strain>
    </source>
</reference>
<evidence type="ECO:0000313" key="1">
    <source>
        <dbReference type="EMBL" id="PLC59225.1"/>
    </source>
</evidence>
<dbReference type="AlphaFoldDB" id="A0A2N4UW57"/>
<dbReference type="EMBL" id="NPIB01000002">
    <property type="protein sequence ID" value="PLC59225.1"/>
    <property type="molecule type" value="Genomic_DNA"/>
</dbReference>
<accession>A0A2N4UW57</accession>
<dbReference type="GeneID" id="69965869"/>
<comment type="caution">
    <text evidence="1">The sequence shown here is derived from an EMBL/GenBank/DDBJ whole genome shotgun (WGS) entry which is preliminary data.</text>
</comment>
<dbReference type="RefSeq" id="WP_101767428.1">
    <property type="nucleotide sequence ID" value="NZ_BPPU01000003.1"/>
</dbReference>